<dbReference type="PANTHER" id="PTHR34935:SF3">
    <property type="entry name" value="PROTEIN TIC110, CHLOROPLASTIC"/>
    <property type="match status" value="1"/>
</dbReference>
<dbReference type="EMBL" id="BFEA01000324">
    <property type="protein sequence ID" value="GBG79636.1"/>
    <property type="molecule type" value="Genomic_DNA"/>
</dbReference>
<evidence type="ECO:0000313" key="2">
    <source>
        <dbReference type="EMBL" id="GBG79636.1"/>
    </source>
</evidence>
<organism evidence="2 3">
    <name type="scientific">Chara braunii</name>
    <name type="common">Braun's stonewort</name>
    <dbReference type="NCBI Taxonomy" id="69332"/>
    <lineage>
        <taxon>Eukaryota</taxon>
        <taxon>Viridiplantae</taxon>
        <taxon>Streptophyta</taxon>
        <taxon>Charophyceae</taxon>
        <taxon>Charales</taxon>
        <taxon>Characeae</taxon>
        <taxon>Chara</taxon>
    </lineage>
</organism>
<comment type="caution">
    <text evidence="2">The sequence shown here is derived from an EMBL/GenBank/DDBJ whole genome shotgun (WGS) entry which is preliminary data.</text>
</comment>
<protein>
    <submittedName>
        <fullName evidence="2">Uncharacterized protein</fullName>
    </submittedName>
</protein>
<dbReference type="GO" id="GO:0045037">
    <property type="term" value="P:protein import into chloroplast stroma"/>
    <property type="evidence" value="ECO:0007669"/>
    <property type="project" value="EnsemblPlants"/>
</dbReference>
<feature type="compositionally biased region" description="Basic and acidic residues" evidence="1">
    <location>
        <begin position="752"/>
        <end position="761"/>
    </location>
</feature>
<dbReference type="GO" id="GO:0009658">
    <property type="term" value="P:chloroplast organization"/>
    <property type="evidence" value="ECO:0007669"/>
    <property type="project" value="EnsemblPlants"/>
</dbReference>
<dbReference type="Pfam" id="PF16940">
    <property type="entry name" value="Tic110"/>
    <property type="match status" value="1"/>
</dbReference>
<dbReference type="STRING" id="69332.A0A388LBG9"/>
<evidence type="ECO:0000256" key="1">
    <source>
        <dbReference type="SAM" id="MobiDB-lite"/>
    </source>
</evidence>
<sequence>MATVAARCPVCPSSIFRSNDVASSSSPSSSSLDRDAGLRHRQTFPSCAGIPQRRRRSSHVEVSHRCPAGCSQLTAPGAGLGCFLKGLRRRGHAHAATPFVSFSGLRAINSPANRAGRGGRRRGGLAASGGDHGRVPRVSCAADAQVADRQSTSSSSFFGQERELSAPQSVVRDLPTPVRYLVCAALIGGAAGAGYALGRRVAPPAGQVAGVVVLGAVGAVAARSVNNSAKEVAAAELHNSLVRHPDITELRPEEIHAVADKYGVNPQDERFSAELKSLYDRFVTAAIPPGNEDLKGDEADKIFQFKNALGLQDPDASSVHMEIGRRIFRQRLETGDKDTAIEERRAFQKLVYVSTLVFGDASKFLLPWKRVFKVSDAQVEVAIRDNATRLFTVKLDEVDAEPDVENLRMLREEQLRLKLTDEVALDLFQSKARQRLEGHISRALEILKARTRVKDVRRVVTELESLLKYNSALAEVSRLEGLIPGVGPASLMGGDYDSDRAIVDLKQLYQTYLTEALTSGKLEDAKAANLTQLKNIFGMGNKETEELTGDITTKVYRRKLAAAVSDRTLEAAPSKAAYLQHLCDDLRFDPERAAKVHEEIYRQKLEACLEDNKLSDEDAKALLRLRVFLCVPEPVVTASQKELCGKIFSKVVEEALSGGVDGYDAEMRKKVKQTKEDLRLDTPAALEIAGKTVRAIFMGFVRRSRSMTTRKNSAKEIRKMIIFSNIVVTNLIADIKGEAEALEASTSSALSPEERGLKEKPQEEEEEEEIDEDDIEAMYAREQKKREKKDTRVERSQKEISLKDDMELREKLDLYKSFLMFCLQGDTTGMPMGTQIVTQKDTSDFARLAQLGDLLGLNALEVAGVHKGLAEQAFQSNVRTIMADGQLTPAKVEQLKALQKQLGLPDESAQKVIRTFTQSTMASTLREAVASGKLSVAEVKELKAAGVDVETMVPKEMRASIFKKHMESTFHSGTGEFDEKEMYETLPADLGLDVAQSKKMVQDYARERTRNALVTAVALLRQKKPTEAVASLNNLMACDKAVPATGALTWNVREELLDLYSIYLTRPSPDGDRSRLRELLGIEEGEAAALKDLVDSGGFTLESLEEEEFAF</sequence>
<proteinExistence type="predicted"/>
<dbReference type="OrthoDB" id="191196at2759"/>
<accession>A0A388LBG9</accession>
<evidence type="ECO:0000313" key="3">
    <source>
        <dbReference type="Proteomes" id="UP000265515"/>
    </source>
</evidence>
<dbReference type="GO" id="GO:0061927">
    <property type="term" value="C:TOC-TIC supercomplex I"/>
    <property type="evidence" value="ECO:0007669"/>
    <property type="project" value="EnsemblPlants"/>
</dbReference>
<dbReference type="AlphaFoldDB" id="A0A388LBG9"/>
<feature type="compositionally biased region" description="Acidic residues" evidence="1">
    <location>
        <begin position="762"/>
        <end position="774"/>
    </location>
</feature>
<dbReference type="Gramene" id="GBG79636">
    <property type="protein sequence ID" value="GBG79636"/>
    <property type="gene ID" value="CBR_g29785"/>
</dbReference>
<dbReference type="InterPro" id="IPR031610">
    <property type="entry name" value="TIC110"/>
</dbReference>
<dbReference type="SUPFAM" id="SSF158639">
    <property type="entry name" value="ENT-like"/>
    <property type="match status" value="1"/>
</dbReference>
<keyword evidence="3" id="KW-1185">Reference proteome</keyword>
<dbReference type="Proteomes" id="UP000265515">
    <property type="component" value="Unassembled WGS sequence"/>
</dbReference>
<reference evidence="2 3" key="1">
    <citation type="journal article" date="2018" name="Cell">
        <title>The Chara Genome: Secondary Complexity and Implications for Plant Terrestrialization.</title>
        <authorList>
            <person name="Nishiyama T."/>
            <person name="Sakayama H."/>
            <person name="Vries J.D."/>
            <person name="Buschmann H."/>
            <person name="Saint-Marcoux D."/>
            <person name="Ullrich K.K."/>
            <person name="Haas F.B."/>
            <person name="Vanderstraeten L."/>
            <person name="Becker D."/>
            <person name="Lang D."/>
            <person name="Vosolsobe S."/>
            <person name="Rombauts S."/>
            <person name="Wilhelmsson P.K.I."/>
            <person name="Janitza P."/>
            <person name="Kern R."/>
            <person name="Heyl A."/>
            <person name="Rumpler F."/>
            <person name="Villalobos L.I.A.C."/>
            <person name="Clay J.M."/>
            <person name="Skokan R."/>
            <person name="Toyoda A."/>
            <person name="Suzuki Y."/>
            <person name="Kagoshima H."/>
            <person name="Schijlen E."/>
            <person name="Tajeshwar N."/>
            <person name="Catarino B."/>
            <person name="Hetherington A.J."/>
            <person name="Saltykova A."/>
            <person name="Bonnot C."/>
            <person name="Breuninger H."/>
            <person name="Symeonidi A."/>
            <person name="Radhakrishnan G.V."/>
            <person name="Van Nieuwerburgh F."/>
            <person name="Deforce D."/>
            <person name="Chang C."/>
            <person name="Karol K.G."/>
            <person name="Hedrich R."/>
            <person name="Ulvskov P."/>
            <person name="Glockner G."/>
            <person name="Delwiche C.F."/>
            <person name="Petrasek J."/>
            <person name="Van de Peer Y."/>
            <person name="Friml J."/>
            <person name="Beilby M."/>
            <person name="Dolan L."/>
            <person name="Kohara Y."/>
            <person name="Sugano S."/>
            <person name="Fujiyama A."/>
            <person name="Delaux P.-M."/>
            <person name="Quint M."/>
            <person name="TheiBen G."/>
            <person name="Hagemann M."/>
            <person name="Harholt J."/>
            <person name="Dunand C."/>
            <person name="Zachgo S."/>
            <person name="Langdale J."/>
            <person name="Maumus F."/>
            <person name="Straeten D.V.D."/>
            <person name="Gould S.B."/>
            <person name="Rensing S.A."/>
        </authorList>
    </citation>
    <scope>NUCLEOTIDE SEQUENCE [LARGE SCALE GENOMIC DNA]</scope>
    <source>
        <strain evidence="2 3">S276</strain>
    </source>
</reference>
<dbReference type="OMA" id="PTEYAQK"/>
<dbReference type="InterPro" id="IPR036142">
    <property type="entry name" value="ENT_dom-like_sf"/>
</dbReference>
<gene>
    <name evidence="2" type="ORF">CBR_g29785</name>
</gene>
<name>A0A388LBG9_CHABU</name>
<feature type="region of interest" description="Disordered" evidence="1">
    <location>
        <begin position="112"/>
        <end position="136"/>
    </location>
</feature>
<dbReference type="PANTHER" id="PTHR34935">
    <property type="entry name" value="PROTEIN TIC110, CHLOROPLASTIC"/>
    <property type="match status" value="1"/>
</dbReference>
<feature type="region of interest" description="Disordered" evidence="1">
    <location>
        <begin position="744"/>
        <end position="774"/>
    </location>
</feature>